<comment type="caution">
    <text evidence="1">The sequence shown here is derived from an EMBL/GenBank/DDBJ whole genome shotgun (WGS) entry which is preliminary data.</text>
</comment>
<protein>
    <submittedName>
        <fullName evidence="1">Uncharacterized protein</fullName>
    </submittedName>
</protein>
<name>A0AAD9H6H3_9PEZI</name>
<gene>
    <name evidence="1" type="ORF">LX32DRAFT_644874</name>
</gene>
<proteinExistence type="predicted"/>
<evidence type="ECO:0000313" key="2">
    <source>
        <dbReference type="Proteomes" id="UP001232148"/>
    </source>
</evidence>
<organism evidence="1 2">
    <name type="scientific">Colletotrichum zoysiae</name>
    <dbReference type="NCBI Taxonomy" id="1216348"/>
    <lineage>
        <taxon>Eukaryota</taxon>
        <taxon>Fungi</taxon>
        <taxon>Dikarya</taxon>
        <taxon>Ascomycota</taxon>
        <taxon>Pezizomycotina</taxon>
        <taxon>Sordariomycetes</taxon>
        <taxon>Hypocreomycetidae</taxon>
        <taxon>Glomerellales</taxon>
        <taxon>Glomerellaceae</taxon>
        <taxon>Colletotrichum</taxon>
        <taxon>Colletotrichum graminicola species complex</taxon>
    </lineage>
</organism>
<evidence type="ECO:0000313" key="1">
    <source>
        <dbReference type="EMBL" id="KAK2023140.1"/>
    </source>
</evidence>
<dbReference type="AlphaFoldDB" id="A0AAD9H6H3"/>
<dbReference type="Proteomes" id="UP001232148">
    <property type="component" value="Unassembled WGS sequence"/>
</dbReference>
<accession>A0AAD9H6H3</accession>
<sequence length="64" mass="7353">MVKQTFVARSRSVDLDAQPLPRTAFPTTITVKRPDNAFLERRAPNRSVSRIPTEYCRHAPKLPF</sequence>
<keyword evidence="2" id="KW-1185">Reference proteome</keyword>
<reference evidence="1" key="1">
    <citation type="submission" date="2021-06" db="EMBL/GenBank/DDBJ databases">
        <title>Comparative genomics, transcriptomics and evolutionary studies reveal genomic signatures of adaptation to plant cell wall in hemibiotrophic fungi.</title>
        <authorList>
            <consortium name="DOE Joint Genome Institute"/>
            <person name="Baroncelli R."/>
            <person name="Diaz J.F."/>
            <person name="Benocci T."/>
            <person name="Peng M."/>
            <person name="Battaglia E."/>
            <person name="Haridas S."/>
            <person name="Andreopoulos W."/>
            <person name="Labutti K."/>
            <person name="Pangilinan J."/>
            <person name="Floch G.L."/>
            <person name="Makela M.R."/>
            <person name="Henrissat B."/>
            <person name="Grigoriev I.V."/>
            <person name="Crouch J.A."/>
            <person name="De Vries R.P."/>
            <person name="Sukno S.A."/>
            <person name="Thon M.R."/>
        </authorList>
    </citation>
    <scope>NUCLEOTIDE SEQUENCE</scope>
    <source>
        <strain evidence="1">MAFF235873</strain>
    </source>
</reference>
<dbReference type="EMBL" id="MU843011">
    <property type="protein sequence ID" value="KAK2023140.1"/>
    <property type="molecule type" value="Genomic_DNA"/>
</dbReference>